<sequence length="410" mass="46335">MMGTHSHMDSCQEEWIHASAVSTSKEDGAEKLQKCLMTSRDSNSAPPHTCALDYRTTPARTERRSQAVWRRRTTKIQEKFRKFGSKRMEGSKKQVPSSEKTYRLTHSLLPSPCLPKPSDSNRSHHAGKAAKGSDSQADENNFDGEFSYFPPFEPNFFSTQPSIVYIIKATPKSCQAFTSAKQLRWKESQQNQQSKGDAKETGHTLPWMVRIPVQVKLEAPSYLDEHERPAGVRGSADRVFRPATTLFHVPAQDVDKEAAVPSATPTSYLGTSQNKEAYVLPRDDTKQGGIRPSFRTPQNKQAISTTTRNSTSRSKSSTHTSWQPTKEQRTSTEVSRQSPTRNWRMMQKQQKPWSMRTTRHHCSPGRSIVTQQSSSKRVNIGSSAVKDLRTKSKSNWRRKSSKLTDADYPD</sequence>
<feature type="compositionally biased region" description="Polar residues" evidence="1">
    <location>
        <begin position="331"/>
        <end position="356"/>
    </location>
</feature>
<dbReference type="EMBL" id="PDUG01000006">
    <property type="protein sequence ID" value="PIC19257.1"/>
    <property type="molecule type" value="Genomic_DNA"/>
</dbReference>
<accession>A0A2G5SW21</accession>
<organism evidence="2 3">
    <name type="scientific">Caenorhabditis nigoni</name>
    <dbReference type="NCBI Taxonomy" id="1611254"/>
    <lineage>
        <taxon>Eukaryota</taxon>
        <taxon>Metazoa</taxon>
        <taxon>Ecdysozoa</taxon>
        <taxon>Nematoda</taxon>
        <taxon>Chromadorea</taxon>
        <taxon>Rhabditida</taxon>
        <taxon>Rhabditina</taxon>
        <taxon>Rhabditomorpha</taxon>
        <taxon>Rhabditoidea</taxon>
        <taxon>Rhabditidae</taxon>
        <taxon>Peloderinae</taxon>
        <taxon>Caenorhabditis</taxon>
    </lineage>
</organism>
<keyword evidence="3" id="KW-1185">Reference proteome</keyword>
<feature type="region of interest" description="Disordered" evidence="1">
    <location>
        <begin position="257"/>
        <end position="410"/>
    </location>
</feature>
<evidence type="ECO:0000313" key="3">
    <source>
        <dbReference type="Proteomes" id="UP000230233"/>
    </source>
</evidence>
<dbReference type="Proteomes" id="UP000230233">
    <property type="component" value="Chromosome X"/>
</dbReference>
<evidence type="ECO:0000313" key="2">
    <source>
        <dbReference type="EMBL" id="PIC19257.1"/>
    </source>
</evidence>
<feature type="region of interest" description="Disordered" evidence="1">
    <location>
        <begin position="38"/>
        <end position="70"/>
    </location>
</feature>
<feature type="compositionally biased region" description="Low complexity" evidence="1">
    <location>
        <begin position="107"/>
        <end position="120"/>
    </location>
</feature>
<feature type="compositionally biased region" description="Polar residues" evidence="1">
    <location>
        <begin position="368"/>
        <end position="382"/>
    </location>
</feature>
<gene>
    <name evidence="2" type="primary">Cnig_chr_X.g24869</name>
    <name evidence="2" type="ORF">B9Z55_024869</name>
</gene>
<evidence type="ECO:0000256" key="1">
    <source>
        <dbReference type="SAM" id="MobiDB-lite"/>
    </source>
</evidence>
<feature type="compositionally biased region" description="Polar residues" evidence="1">
    <location>
        <begin position="263"/>
        <end position="275"/>
    </location>
</feature>
<proteinExistence type="predicted"/>
<comment type="caution">
    <text evidence="2">The sequence shown here is derived from an EMBL/GenBank/DDBJ whole genome shotgun (WGS) entry which is preliminary data.</text>
</comment>
<dbReference type="AlphaFoldDB" id="A0A2G5SW21"/>
<feature type="compositionally biased region" description="Basic residues" evidence="1">
    <location>
        <begin position="391"/>
        <end position="401"/>
    </location>
</feature>
<feature type="compositionally biased region" description="Low complexity" evidence="1">
    <location>
        <begin position="304"/>
        <end position="321"/>
    </location>
</feature>
<reference evidence="3" key="1">
    <citation type="submission" date="2017-10" db="EMBL/GenBank/DDBJ databases">
        <title>Rapid genome shrinkage in a self-fertile nematode reveals novel sperm competition proteins.</title>
        <authorList>
            <person name="Yin D."/>
            <person name="Schwarz E.M."/>
            <person name="Thomas C.G."/>
            <person name="Felde R.L."/>
            <person name="Korf I.F."/>
            <person name="Cutter A.D."/>
            <person name="Schartner C.M."/>
            <person name="Ralston E.J."/>
            <person name="Meyer B.J."/>
            <person name="Haag E.S."/>
        </authorList>
    </citation>
    <scope>NUCLEOTIDE SEQUENCE [LARGE SCALE GENOMIC DNA]</scope>
    <source>
        <strain evidence="3">JU1422</strain>
    </source>
</reference>
<feature type="region of interest" description="Disordered" evidence="1">
    <location>
        <begin position="107"/>
        <end position="144"/>
    </location>
</feature>
<name>A0A2G5SW21_9PELO</name>
<protein>
    <submittedName>
        <fullName evidence="2">Uncharacterized protein</fullName>
    </submittedName>
</protein>